<dbReference type="Pfam" id="PF01345">
    <property type="entry name" value="DUF11"/>
    <property type="match status" value="1"/>
</dbReference>
<dbReference type="InterPro" id="IPR047589">
    <property type="entry name" value="DUF11_rpt"/>
</dbReference>
<organism evidence="3 4">
    <name type="scientific">Cohnella fermenti</name>
    <dbReference type="NCBI Taxonomy" id="2565925"/>
    <lineage>
        <taxon>Bacteria</taxon>
        <taxon>Bacillati</taxon>
        <taxon>Bacillota</taxon>
        <taxon>Bacilli</taxon>
        <taxon>Bacillales</taxon>
        <taxon>Paenibacillaceae</taxon>
        <taxon>Cohnella</taxon>
    </lineage>
</organism>
<evidence type="ECO:0000313" key="3">
    <source>
        <dbReference type="EMBL" id="THF76362.1"/>
    </source>
</evidence>
<dbReference type="InterPro" id="IPR001434">
    <property type="entry name" value="OmcB-like_DUF11"/>
</dbReference>
<dbReference type="Pfam" id="PF24346">
    <property type="entry name" value="DUF7507"/>
    <property type="match status" value="3"/>
</dbReference>
<evidence type="ECO:0000313" key="4">
    <source>
        <dbReference type="Proteomes" id="UP000310636"/>
    </source>
</evidence>
<accession>A0A4S4BNB8</accession>
<dbReference type="PANTHER" id="PTHR34819:SF3">
    <property type="entry name" value="CELL SURFACE PROTEIN"/>
    <property type="match status" value="1"/>
</dbReference>
<name>A0A4S4BNB8_9BACL</name>
<dbReference type="InterPro" id="IPR036465">
    <property type="entry name" value="vWFA_dom_sf"/>
</dbReference>
<dbReference type="OrthoDB" id="2056814at2"/>
<dbReference type="PANTHER" id="PTHR34819">
    <property type="entry name" value="LARGE CYSTEINE-RICH PERIPLASMIC PROTEIN OMCB"/>
    <property type="match status" value="1"/>
</dbReference>
<dbReference type="InterPro" id="IPR002035">
    <property type="entry name" value="VWF_A"/>
</dbReference>
<feature type="domain" description="VWFA" evidence="2">
    <location>
        <begin position="141"/>
        <end position="189"/>
    </location>
</feature>
<gene>
    <name evidence="3" type="ORF">E6C55_18990</name>
</gene>
<dbReference type="InterPro" id="IPR051172">
    <property type="entry name" value="Chlamydia_OmcB"/>
</dbReference>
<dbReference type="SUPFAM" id="SSF53300">
    <property type="entry name" value="vWA-like"/>
    <property type="match status" value="1"/>
</dbReference>
<evidence type="ECO:0000256" key="1">
    <source>
        <dbReference type="SAM" id="MobiDB-lite"/>
    </source>
</evidence>
<dbReference type="NCBIfam" id="TIGR01451">
    <property type="entry name" value="B_ant_repeat"/>
    <property type="match status" value="5"/>
</dbReference>
<dbReference type="InterPro" id="IPR055354">
    <property type="entry name" value="DUF7507"/>
</dbReference>
<evidence type="ECO:0000259" key="2">
    <source>
        <dbReference type="PROSITE" id="PS50234"/>
    </source>
</evidence>
<dbReference type="EMBL" id="SSOB01000025">
    <property type="protein sequence ID" value="THF76362.1"/>
    <property type="molecule type" value="Genomic_DNA"/>
</dbReference>
<sequence length="1507" mass="161178">MRQAPQAEGTPSSSLARQSNYRRTAHINWFEKHKRGGLPLDPCPYQGPGKMNPVFIGGYDEIRPTNDPAQAGYWIGSGTSVLFDAALNGGAGGTVVYEDLIRISKGAELQQSEQCDCVATVTLDIQAKPATFGYFPPHSLDVVFVLDVTSSMMSGASTKFVQAKRAMVNTINQLWASNRDTTVTIVPYGRAAFLPNASPATGFAYDYTGSLFTWKRSSAPPPGGTYYIGQILGYRNQSFVGTSEMAAFLAQTEPLEASAERSLYNSYNYYKIRYSDIYDADGNPLPDSVLSDYIANVYTPEPAAYSSNQLVTVAAGTSFTPIEATYAINPDYPNNSILQNLIWAIPYSEDTNTESGLTAAYELFKTPGFAQSNDINRRVVILITDGQANRSINPSYPTTFAAPGDTDATFFPDVAGEPWKYFTYLQQTMAQLVAEITNRSSTFEEIGFASTRAQSISDKLKSPADGNTQLYALGIDISAQSPGPYTREDVIELMQSWVSAPSFFHEANTSDPESQIAEVLAKLVADIFNLYAGSQLVLNDAINTALFSYVPGTIAIRGVRNGLKLKSPNQPDITDPLDPDFTVYPKAPLLPDVDDSLFVNGALTLPFGPMPLGLLTQDSLTTVTLAYQVRSNPFANGFHLHTNADDRTFVSFIEPNHLVAVSSVIDYGALPKDVFFHTPVVSCECAPFAALAIEKTANVSSAKPGEAVEYAIRVTNTGTLALTNLVISDPLLGIDITIGELPPLQDVVIPVPHTIPAGTPEGPYPNTASVTTTELPDPRSATETIRIELTPSLLVSKAVNTRTAKPGETVVFTIAITNNGNSDLMNVHLVDALLGIDATIEQIVKGATVNLDFPYTIPEDSVIGTAILNVAVVRVEELPPITVGVTVTVVGAPRLILTKTADRNRAKPGDVILFTLTATNTGDEALTNVRITDPTLALSTTIPFIAAGQSVSVPVDFRVPLETLPRTYVNTSTAVSDQTEPAVATEEVEVLPQPAVALRKTADRPTVRPGETIVYTILVGNFGNVPLGPFALYDPLLGIDMTIDGLAVGDARTFDVSYTAPADSALGSAIVNLITADSPEAGIVQAEATVIVAGDDLQLAKITDKGAALPGETVVYTIVLTNVTALPQTNVRLIDAELGIDEVIPALLPGASVTRIVPRVMPNVPDHTVLHNVASARSDQTPTRYAEADVTVESELTGTELRVTKIPSGNVAPPGQPLVYTVTVENVGVAAATNVIVRDSLTGFSSFVQAIAPGGRVFLTFSYDVPPGTPQGVVVHNQVLVTSPQTNPTEAEADVVILLRSTSLRLTKTVDPSVAAPGSVVSFFVTVTNTTTVPLTDVRVFDNLASFQTSIPVLAPGETRSYVLPFRIPDGTAGGTVFLNVATAFSAETPFIQEEAEVAALEIPQYAIGETVDRPVVRPEETVFFTIVIRNTGNVGLINFGFEAPLLSIVFRTRLFRIGDVIRIRVPFKTPDTDEEIVIVSPVYAHADNAGPQQVSAQVLVIPEEEE</sequence>
<keyword evidence="4" id="KW-1185">Reference proteome</keyword>
<dbReference type="InterPro" id="IPR013783">
    <property type="entry name" value="Ig-like_fold"/>
</dbReference>
<dbReference type="PROSITE" id="PS50234">
    <property type="entry name" value="VWFA"/>
    <property type="match status" value="1"/>
</dbReference>
<feature type="region of interest" description="Disordered" evidence="1">
    <location>
        <begin position="758"/>
        <end position="779"/>
    </location>
</feature>
<protein>
    <submittedName>
        <fullName evidence="3">DUF11 domain-containing protein</fullName>
    </submittedName>
</protein>
<comment type="caution">
    <text evidence="3">The sequence shown here is derived from an EMBL/GenBank/DDBJ whole genome shotgun (WGS) entry which is preliminary data.</text>
</comment>
<dbReference type="Gene3D" id="3.40.50.410">
    <property type="entry name" value="von Willebrand factor, type A domain"/>
    <property type="match status" value="1"/>
</dbReference>
<proteinExistence type="predicted"/>
<dbReference type="Proteomes" id="UP000310636">
    <property type="component" value="Unassembled WGS sequence"/>
</dbReference>
<reference evidence="3 4" key="1">
    <citation type="submission" date="2019-04" db="EMBL/GenBank/DDBJ databases">
        <title>Cohnella sp. nov. isolated from preserved vegetables.</title>
        <authorList>
            <person name="Lin S.-Y."/>
            <person name="Hung M.-H."/>
            <person name="Young C.-C."/>
        </authorList>
    </citation>
    <scope>NUCLEOTIDE SEQUENCE [LARGE SCALE GENOMIC DNA]</scope>
    <source>
        <strain evidence="3 4">CC-MHH1044</strain>
    </source>
</reference>
<dbReference type="Gene3D" id="2.60.40.10">
    <property type="entry name" value="Immunoglobulins"/>
    <property type="match status" value="1"/>
</dbReference>